<comment type="caution">
    <text evidence="4">The sequence shown here is derived from an EMBL/GenBank/DDBJ whole genome shotgun (WGS) entry which is preliminary data.</text>
</comment>
<dbReference type="Proteomes" id="UP000306544">
    <property type="component" value="Unassembled WGS sequence"/>
</dbReference>
<proteinExistence type="predicted"/>
<dbReference type="PANTHER" id="PTHR36933">
    <property type="entry name" value="SLL0788 PROTEIN"/>
    <property type="match status" value="1"/>
</dbReference>
<feature type="domain" description="DUF305" evidence="3">
    <location>
        <begin position="54"/>
        <end position="209"/>
    </location>
</feature>
<name>A0A5R8ZZ71_9MICC</name>
<dbReference type="PROSITE" id="PS51257">
    <property type="entry name" value="PROKAR_LIPOPROTEIN"/>
    <property type="match status" value="1"/>
</dbReference>
<gene>
    <name evidence="4" type="ORF">FEF27_12465</name>
</gene>
<dbReference type="Gene3D" id="1.20.1260.10">
    <property type="match status" value="1"/>
</dbReference>
<feature type="region of interest" description="Disordered" evidence="1">
    <location>
        <begin position="23"/>
        <end position="45"/>
    </location>
</feature>
<feature type="signal peptide" evidence="2">
    <location>
        <begin position="1"/>
        <end position="20"/>
    </location>
</feature>
<sequence length="213" mass="22951">MKTKLSAVAVSVFAASVALTACGEPNQDTEEPAEDPAAQDEQAETANGDFNDADVEYASGMIVHHEQAVEMSDILLQTDDADPEVSALAEDIRAAQQPEIEQMESWLEAWGHEPEGDGDHGGMMEDDDHGMMGDGGHDGMMSEEDLDNLASAEGDEASRLFLDQMIIHHEGAVTMAEGHLEAGQNPEALELSENVIADQNAEIEEMEELRDSL</sequence>
<reference evidence="4 5" key="1">
    <citation type="submission" date="2019-05" db="EMBL/GenBank/DDBJ databases">
        <title>Nesterenkonia sp. GY239, isolated from the Southern Atlantic Ocean.</title>
        <authorList>
            <person name="Zhang G."/>
        </authorList>
    </citation>
    <scope>NUCLEOTIDE SEQUENCE [LARGE SCALE GENOMIC DNA]</scope>
    <source>
        <strain evidence="4 5">GY239</strain>
    </source>
</reference>
<accession>A0A5R8ZZ71</accession>
<keyword evidence="5" id="KW-1185">Reference proteome</keyword>
<keyword evidence="2" id="KW-0732">Signal</keyword>
<feature type="chain" id="PRO_5039037905" evidence="2">
    <location>
        <begin position="21"/>
        <end position="213"/>
    </location>
</feature>
<evidence type="ECO:0000313" key="4">
    <source>
        <dbReference type="EMBL" id="TLP71723.1"/>
    </source>
</evidence>
<protein>
    <submittedName>
        <fullName evidence="4">DUF305 domain-containing protein</fullName>
    </submittedName>
</protein>
<evidence type="ECO:0000259" key="3">
    <source>
        <dbReference type="Pfam" id="PF03713"/>
    </source>
</evidence>
<organism evidence="4 5">
    <name type="scientific">Nesterenkonia sphaerica</name>
    <dbReference type="NCBI Taxonomy" id="1804988"/>
    <lineage>
        <taxon>Bacteria</taxon>
        <taxon>Bacillati</taxon>
        <taxon>Actinomycetota</taxon>
        <taxon>Actinomycetes</taxon>
        <taxon>Micrococcales</taxon>
        <taxon>Micrococcaceae</taxon>
        <taxon>Nesterenkonia</taxon>
    </lineage>
</organism>
<feature type="compositionally biased region" description="Acidic residues" evidence="1">
    <location>
        <begin position="27"/>
        <end position="43"/>
    </location>
</feature>
<dbReference type="InterPro" id="IPR005183">
    <property type="entry name" value="DUF305_CopM-like"/>
</dbReference>
<evidence type="ECO:0000256" key="2">
    <source>
        <dbReference type="SAM" id="SignalP"/>
    </source>
</evidence>
<evidence type="ECO:0000313" key="5">
    <source>
        <dbReference type="Proteomes" id="UP000306544"/>
    </source>
</evidence>
<evidence type="ECO:0000256" key="1">
    <source>
        <dbReference type="SAM" id="MobiDB-lite"/>
    </source>
</evidence>
<dbReference type="OrthoDB" id="26872at2"/>
<dbReference type="AlphaFoldDB" id="A0A5R8ZZ71"/>
<dbReference type="InterPro" id="IPR012347">
    <property type="entry name" value="Ferritin-like"/>
</dbReference>
<dbReference type="Pfam" id="PF03713">
    <property type="entry name" value="DUF305"/>
    <property type="match status" value="1"/>
</dbReference>
<dbReference type="PANTHER" id="PTHR36933:SF1">
    <property type="entry name" value="SLL0788 PROTEIN"/>
    <property type="match status" value="1"/>
</dbReference>
<dbReference type="EMBL" id="VAWA01000028">
    <property type="protein sequence ID" value="TLP71723.1"/>
    <property type="molecule type" value="Genomic_DNA"/>
</dbReference>
<dbReference type="RefSeq" id="WP_138171207.1">
    <property type="nucleotide sequence ID" value="NZ_VAWA01000028.1"/>
</dbReference>